<gene>
    <name evidence="1" type="ORF">SPELUC_LOCUS16891</name>
</gene>
<protein>
    <submittedName>
        <fullName evidence="1">2285_t:CDS:1</fullName>
    </submittedName>
</protein>
<keyword evidence="2" id="KW-1185">Reference proteome</keyword>
<organism evidence="1 2">
    <name type="scientific">Cetraspora pellucida</name>
    <dbReference type="NCBI Taxonomy" id="1433469"/>
    <lineage>
        <taxon>Eukaryota</taxon>
        <taxon>Fungi</taxon>
        <taxon>Fungi incertae sedis</taxon>
        <taxon>Mucoromycota</taxon>
        <taxon>Glomeromycotina</taxon>
        <taxon>Glomeromycetes</taxon>
        <taxon>Diversisporales</taxon>
        <taxon>Gigasporaceae</taxon>
        <taxon>Cetraspora</taxon>
    </lineage>
</organism>
<evidence type="ECO:0000313" key="2">
    <source>
        <dbReference type="Proteomes" id="UP000789366"/>
    </source>
</evidence>
<sequence length="87" mass="10272">MNESLYYQYLPNNVVPNSYHDFKPTFPPTIKNIDDLFSKKKEPSKSSNAFIIYHINFINELHSRETHLRMTDISPLVSKAWKTEPEN</sequence>
<dbReference type="Proteomes" id="UP000789366">
    <property type="component" value="Unassembled WGS sequence"/>
</dbReference>
<name>A0ACA9RDQ2_9GLOM</name>
<reference evidence="1" key="1">
    <citation type="submission" date="2021-06" db="EMBL/GenBank/DDBJ databases">
        <authorList>
            <person name="Kallberg Y."/>
            <person name="Tangrot J."/>
            <person name="Rosling A."/>
        </authorList>
    </citation>
    <scope>NUCLEOTIDE SEQUENCE</scope>
    <source>
        <strain evidence="1">28 12/20/2015</strain>
    </source>
</reference>
<proteinExistence type="predicted"/>
<comment type="caution">
    <text evidence="1">The sequence shown here is derived from an EMBL/GenBank/DDBJ whole genome shotgun (WGS) entry which is preliminary data.</text>
</comment>
<dbReference type="EMBL" id="CAJVPW010065449">
    <property type="protein sequence ID" value="CAG8787069.1"/>
    <property type="molecule type" value="Genomic_DNA"/>
</dbReference>
<feature type="non-terminal residue" evidence="1">
    <location>
        <position position="87"/>
    </location>
</feature>
<evidence type="ECO:0000313" key="1">
    <source>
        <dbReference type="EMBL" id="CAG8787069.1"/>
    </source>
</evidence>
<accession>A0ACA9RDQ2</accession>